<dbReference type="InterPro" id="IPR043128">
    <property type="entry name" value="Rev_trsase/Diguanyl_cyclase"/>
</dbReference>
<feature type="domain" description="GGDEF" evidence="4">
    <location>
        <begin position="440"/>
        <end position="573"/>
    </location>
</feature>
<proteinExistence type="predicted"/>
<dbReference type="PANTHER" id="PTHR44757:SF2">
    <property type="entry name" value="BIOFILM ARCHITECTURE MAINTENANCE PROTEIN MBAA"/>
    <property type="match status" value="1"/>
</dbReference>
<dbReference type="OrthoDB" id="9814202at2"/>
<dbReference type="CDD" id="cd00130">
    <property type="entry name" value="PAS"/>
    <property type="match status" value="3"/>
</dbReference>
<dbReference type="PROSITE" id="PS50113">
    <property type="entry name" value="PAC"/>
    <property type="match status" value="3"/>
</dbReference>
<comment type="caution">
    <text evidence="5">The sequence shown here is derived from an EMBL/GenBank/DDBJ whole genome shotgun (WGS) entry which is preliminary data.</text>
</comment>
<reference evidence="5 6" key="1">
    <citation type="submission" date="2018-03" db="EMBL/GenBank/DDBJ databases">
        <title>The draft genome of Sphingosinicella sp. GL-C-18.</title>
        <authorList>
            <person name="Liu L."/>
            <person name="Li L."/>
            <person name="Liang L."/>
            <person name="Zhang X."/>
            <person name="Wang T."/>
        </authorList>
    </citation>
    <scope>NUCLEOTIDE SEQUENCE [LARGE SCALE GENOMIC DNA]</scope>
    <source>
        <strain evidence="5 6">GL-C-18</strain>
    </source>
</reference>
<dbReference type="CDD" id="cd01948">
    <property type="entry name" value="EAL"/>
    <property type="match status" value="1"/>
</dbReference>
<name>A0A2P7QVF3_9SPHN</name>
<evidence type="ECO:0000259" key="1">
    <source>
        <dbReference type="PROSITE" id="PS50112"/>
    </source>
</evidence>
<dbReference type="InterPro" id="IPR035965">
    <property type="entry name" value="PAS-like_dom_sf"/>
</dbReference>
<dbReference type="Gene3D" id="3.30.450.20">
    <property type="entry name" value="PAS domain"/>
    <property type="match status" value="3"/>
</dbReference>
<dbReference type="InterPro" id="IPR001633">
    <property type="entry name" value="EAL_dom"/>
</dbReference>
<feature type="domain" description="PAC" evidence="2">
    <location>
        <begin position="104"/>
        <end position="156"/>
    </location>
</feature>
<dbReference type="NCBIfam" id="TIGR00229">
    <property type="entry name" value="sensory_box"/>
    <property type="match status" value="3"/>
</dbReference>
<dbReference type="Pfam" id="PF00990">
    <property type="entry name" value="GGDEF"/>
    <property type="match status" value="1"/>
</dbReference>
<dbReference type="AlphaFoldDB" id="A0A2P7QVF3"/>
<dbReference type="Gene3D" id="3.20.20.450">
    <property type="entry name" value="EAL domain"/>
    <property type="match status" value="1"/>
</dbReference>
<dbReference type="InterPro" id="IPR000700">
    <property type="entry name" value="PAS-assoc_C"/>
</dbReference>
<evidence type="ECO:0000313" key="6">
    <source>
        <dbReference type="Proteomes" id="UP000241167"/>
    </source>
</evidence>
<feature type="domain" description="PAS" evidence="1">
    <location>
        <begin position="283"/>
        <end position="348"/>
    </location>
</feature>
<sequence length="860" mass="95074">MFQEPDETFVHRRLTPEKLEALAADVESLADDLSAAQRIAKLGIWRWRVGTEDFTWSDEIFRIAGRDRAEFTPTLESSMACIHPDDRSAMHDRLLGCITGQTHSAAEFRVIRADGQIRYCWAETRPIVDAAGQVQALRGICQDITERKEIEEALRESEEHYRYTLELSPQIPWAADPSGQVIEISAQGFDAIDRTSEQTLGSGWISLVHPDDRADTIAGWQHALRTGEPLDTEYRLLRRNREYRWVRARAGARRAPDGSILRWYGTLDDIDDQKKAESALLNMQELYRLAVRATGLGIWDFDHQTEVRRWSAELRAMLGLDPESPADAAAFLDLVHPEDRDTVVASMQSEDEVHAEMTFRIRRADTGALRWLTIDIRALASESGTGSRTIVAFRDVTERKAAQDHVEWAARHDPLTGLANRVLFQEKLQSAVADSLAGGSRSGLLLIDLDDFKLVNDTLGHDSGDQLLRLSAQRIEAVVRPGDTVARLGGDEFAIVLSQLGSDDEAVEIAEAILAALGAPLRVNSQLVDIRASVGATTCSQGDCDAEELLKHADIALYVSKGAGRGRVTLFRPEMRAVIQQRASMLSLARNALTTNLIEPFYQPQVELASGRLIGFEALLRWRHPRLGLQLPGSVAAAFEDNELATSISDRMFERTIADMRHWLQAGLEFGHVAVNASAAEFRRDNFAERVLALLRAGDVPPSRLELEVTETVFLGRGSELVDRALNLLSSEGVKIALDDFGTGYASLSHLKRFPVDIIKIDRSFIRDIEEDPEDAAIVSALITLGRSLGLKTVAEGIETERQALCLTAQGCTIGQGHHFGRPMPAALAKQLIERWPDAAAIQRAAASCQSAPRADPHAA</sequence>
<evidence type="ECO:0000259" key="3">
    <source>
        <dbReference type="PROSITE" id="PS50883"/>
    </source>
</evidence>
<feature type="domain" description="EAL" evidence="3">
    <location>
        <begin position="582"/>
        <end position="837"/>
    </location>
</feature>
<dbReference type="InterPro" id="IPR029787">
    <property type="entry name" value="Nucleotide_cyclase"/>
</dbReference>
<organism evidence="5 6">
    <name type="scientific">Allosphingosinicella deserti</name>
    <dbReference type="NCBI Taxonomy" id="2116704"/>
    <lineage>
        <taxon>Bacteria</taxon>
        <taxon>Pseudomonadati</taxon>
        <taxon>Pseudomonadota</taxon>
        <taxon>Alphaproteobacteria</taxon>
        <taxon>Sphingomonadales</taxon>
        <taxon>Sphingomonadaceae</taxon>
        <taxon>Allosphingosinicella</taxon>
    </lineage>
</organism>
<dbReference type="RefSeq" id="WP_106512101.1">
    <property type="nucleotide sequence ID" value="NZ_PXYI01000002.1"/>
</dbReference>
<dbReference type="InterPro" id="IPR000014">
    <property type="entry name" value="PAS"/>
</dbReference>
<dbReference type="SUPFAM" id="SSF55073">
    <property type="entry name" value="Nucleotide cyclase"/>
    <property type="match status" value="1"/>
</dbReference>
<dbReference type="Pfam" id="PF08447">
    <property type="entry name" value="PAS_3"/>
    <property type="match status" value="3"/>
</dbReference>
<feature type="domain" description="PAC" evidence="2">
    <location>
        <begin position="355"/>
        <end position="408"/>
    </location>
</feature>
<dbReference type="InterPro" id="IPR052155">
    <property type="entry name" value="Biofilm_reg_signaling"/>
</dbReference>
<evidence type="ECO:0000313" key="5">
    <source>
        <dbReference type="EMBL" id="PSJ41936.1"/>
    </source>
</evidence>
<dbReference type="SMART" id="SM00091">
    <property type="entry name" value="PAS"/>
    <property type="match status" value="3"/>
</dbReference>
<dbReference type="PROSITE" id="PS50887">
    <property type="entry name" value="GGDEF"/>
    <property type="match status" value="1"/>
</dbReference>
<dbReference type="InterPro" id="IPR001610">
    <property type="entry name" value="PAC"/>
</dbReference>
<dbReference type="FunFam" id="3.30.450.20:FF:000099">
    <property type="entry name" value="Sensory box sensor histidine kinase"/>
    <property type="match status" value="1"/>
</dbReference>
<dbReference type="Gene3D" id="2.10.70.100">
    <property type="match status" value="1"/>
</dbReference>
<feature type="domain" description="PAS" evidence="1">
    <location>
        <begin position="157"/>
        <end position="227"/>
    </location>
</feature>
<dbReference type="SMART" id="SM00052">
    <property type="entry name" value="EAL"/>
    <property type="match status" value="1"/>
</dbReference>
<dbReference type="NCBIfam" id="TIGR00254">
    <property type="entry name" value="GGDEF"/>
    <property type="match status" value="1"/>
</dbReference>
<dbReference type="Gene3D" id="3.30.70.270">
    <property type="match status" value="1"/>
</dbReference>
<dbReference type="SMART" id="SM00267">
    <property type="entry name" value="GGDEF"/>
    <property type="match status" value="1"/>
</dbReference>
<dbReference type="InterPro" id="IPR035919">
    <property type="entry name" value="EAL_sf"/>
</dbReference>
<dbReference type="SMART" id="SM00086">
    <property type="entry name" value="PAC"/>
    <property type="match status" value="3"/>
</dbReference>
<gene>
    <name evidence="5" type="ORF">C7I55_06650</name>
</gene>
<dbReference type="Pfam" id="PF00563">
    <property type="entry name" value="EAL"/>
    <property type="match status" value="1"/>
</dbReference>
<dbReference type="InterPro" id="IPR013655">
    <property type="entry name" value="PAS_fold_3"/>
</dbReference>
<accession>A0A2P7QVF3</accession>
<feature type="domain" description="PAC" evidence="2">
    <location>
        <begin position="230"/>
        <end position="282"/>
    </location>
</feature>
<evidence type="ECO:0000259" key="4">
    <source>
        <dbReference type="PROSITE" id="PS50887"/>
    </source>
</evidence>
<dbReference type="CDD" id="cd01949">
    <property type="entry name" value="GGDEF"/>
    <property type="match status" value="1"/>
</dbReference>
<dbReference type="PANTHER" id="PTHR44757">
    <property type="entry name" value="DIGUANYLATE CYCLASE DGCP"/>
    <property type="match status" value="1"/>
</dbReference>
<dbReference type="EMBL" id="PXYI01000002">
    <property type="protein sequence ID" value="PSJ41936.1"/>
    <property type="molecule type" value="Genomic_DNA"/>
</dbReference>
<dbReference type="InterPro" id="IPR000160">
    <property type="entry name" value="GGDEF_dom"/>
</dbReference>
<dbReference type="SUPFAM" id="SSF55785">
    <property type="entry name" value="PYP-like sensor domain (PAS domain)"/>
    <property type="match status" value="3"/>
</dbReference>
<keyword evidence="6" id="KW-1185">Reference proteome</keyword>
<dbReference type="PROSITE" id="PS50112">
    <property type="entry name" value="PAS"/>
    <property type="match status" value="2"/>
</dbReference>
<dbReference type="Proteomes" id="UP000241167">
    <property type="component" value="Unassembled WGS sequence"/>
</dbReference>
<evidence type="ECO:0000259" key="2">
    <source>
        <dbReference type="PROSITE" id="PS50113"/>
    </source>
</evidence>
<dbReference type="SUPFAM" id="SSF141868">
    <property type="entry name" value="EAL domain-like"/>
    <property type="match status" value="1"/>
</dbReference>
<protein>
    <submittedName>
        <fullName evidence="5">GGDEF domain-containing protein</fullName>
    </submittedName>
</protein>
<dbReference type="PROSITE" id="PS50883">
    <property type="entry name" value="EAL"/>
    <property type="match status" value="1"/>
</dbReference>